<evidence type="ECO:0008006" key="3">
    <source>
        <dbReference type="Google" id="ProtNLM"/>
    </source>
</evidence>
<dbReference type="GO" id="GO:0016705">
    <property type="term" value="F:oxidoreductase activity, acting on paired donors, with incorporation or reduction of molecular oxygen"/>
    <property type="evidence" value="ECO:0007669"/>
    <property type="project" value="InterPro"/>
</dbReference>
<gene>
    <name evidence="1" type="ORF">SAMN05444354_114123</name>
</gene>
<protein>
    <recommendedName>
        <fullName evidence="3">Cytochrome P450</fullName>
    </recommendedName>
</protein>
<dbReference type="AlphaFoldDB" id="A0A1H7X752"/>
<organism evidence="1 2">
    <name type="scientific">Stigmatella aurantiaca</name>
    <dbReference type="NCBI Taxonomy" id="41"/>
    <lineage>
        <taxon>Bacteria</taxon>
        <taxon>Pseudomonadati</taxon>
        <taxon>Myxococcota</taxon>
        <taxon>Myxococcia</taxon>
        <taxon>Myxococcales</taxon>
        <taxon>Cystobacterineae</taxon>
        <taxon>Archangiaceae</taxon>
        <taxon>Stigmatella</taxon>
    </lineage>
</organism>
<evidence type="ECO:0000313" key="2">
    <source>
        <dbReference type="Proteomes" id="UP000182719"/>
    </source>
</evidence>
<accession>A0A1H7X752</accession>
<dbReference type="InterPro" id="IPR036396">
    <property type="entry name" value="Cyt_P450_sf"/>
</dbReference>
<keyword evidence="2" id="KW-1185">Reference proteome</keyword>
<dbReference type="GO" id="GO:0004497">
    <property type="term" value="F:monooxygenase activity"/>
    <property type="evidence" value="ECO:0007669"/>
    <property type="project" value="InterPro"/>
</dbReference>
<dbReference type="GO" id="GO:0005506">
    <property type="term" value="F:iron ion binding"/>
    <property type="evidence" value="ECO:0007669"/>
    <property type="project" value="InterPro"/>
</dbReference>
<name>A0A1H7X752_STIAU</name>
<dbReference type="EMBL" id="FOAP01000014">
    <property type="protein sequence ID" value="SEM29454.1"/>
    <property type="molecule type" value="Genomic_DNA"/>
</dbReference>
<sequence length="82" mass="8837">MAWEPEWVKDNPLAHGMVAQDGADHMRLRTAVSRAFTPVAINRLAAQVRENAAQLADALREKGEDEALHAAGHRRAAAAAQG</sequence>
<reference evidence="2" key="1">
    <citation type="submission" date="2016-10" db="EMBL/GenBank/DDBJ databases">
        <authorList>
            <person name="Varghese N."/>
            <person name="Submissions S."/>
        </authorList>
    </citation>
    <scope>NUCLEOTIDE SEQUENCE [LARGE SCALE GENOMIC DNA]</scope>
    <source>
        <strain evidence="2">DSM 17044</strain>
    </source>
</reference>
<dbReference type="Proteomes" id="UP000182719">
    <property type="component" value="Unassembled WGS sequence"/>
</dbReference>
<dbReference type="SUPFAM" id="SSF48264">
    <property type="entry name" value="Cytochrome P450"/>
    <property type="match status" value="1"/>
</dbReference>
<dbReference type="Gene3D" id="1.10.630.10">
    <property type="entry name" value="Cytochrome P450"/>
    <property type="match status" value="1"/>
</dbReference>
<proteinExistence type="predicted"/>
<dbReference type="GO" id="GO:0020037">
    <property type="term" value="F:heme binding"/>
    <property type="evidence" value="ECO:0007669"/>
    <property type="project" value="InterPro"/>
</dbReference>
<evidence type="ECO:0000313" key="1">
    <source>
        <dbReference type="EMBL" id="SEM29454.1"/>
    </source>
</evidence>